<evidence type="ECO:0000256" key="1">
    <source>
        <dbReference type="ARBA" id="ARBA00004651"/>
    </source>
</evidence>
<keyword evidence="2" id="KW-1003">Cell membrane</keyword>
<comment type="caution">
    <text evidence="7">The sequence shown here is derived from an EMBL/GenBank/DDBJ whole genome shotgun (WGS) entry which is preliminary data.</text>
</comment>
<dbReference type="InterPro" id="IPR050189">
    <property type="entry name" value="MFS_Efflux_Transporters"/>
</dbReference>
<dbReference type="Gene3D" id="1.20.1250.20">
    <property type="entry name" value="MFS general substrate transporter like domains"/>
    <property type="match status" value="1"/>
</dbReference>
<protein>
    <submittedName>
        <fullName evidence="7">MFS transporter</fullName>
    </submittedName>
</protein>
<evidence type="ECO:0000256" key="5">
    <source>
        <dbReference type="ARBA" id="ARBA00023136"/>
    </source>
</evidence>
<dbReference type="OrthoDB" id="6313884at2"/>
<dbReference type="Proteomes" id="UP000240481">
    <property type="component" value="Unassembled WGS sequence"/>
</dbReference>
<feature type="transmembrane region" description="Helical" evidence="6">
    <location>
        <begin position="286"/>
        <end position="302"/>
    </location>
</feature>
<dbReference type="InterPro" id="IPR011701">
    <property type="entry name" value="MFS"/>
</dbReference>
<evidence type="ECO:0000256" key="3">
    <source>
        <dbReference type="ARBA" id="ARBA00022692"/>
    </source>
</evidence>
<gene>
    <name evidence="7" type="ORF">C9I94_14720</name>
</gene>
<comment type="subcellular location">
    <subcellularLocation>
        <location evidence="1">Cell membrane</location>
        <topology evidence="1">Multi-pass membrane protein</topology>
    </subcellularLocation>
</comment>
<feature type="transmembrane region" description="Helical" evidence="6">
    <location>
        <begin position="105"/>
        <end position="129"/>
    </location>
</feature>
<feature type="transmembrane region" description="Helical" evidence="6">
    <location>
        <begin position="50"/>
        <end position="67"/>
    </location>
</feature>
<feature type="transmembrane region" description="Helical" evidence="6">
    <location>
        <begin position="377"/>
        <end position="396"/>
    </location>
</feature>
<keyword evidence="8" id="KW-1185">Reference proteome</keyword>
<evidence type="ECO:0000313" key="8">
    <source>
        <dbReference type="Proteomes" id="UP000240481"/>
    </source>
</evidence>
<dbReference type="InterPro" id="IPR036259">
    <property type="entry name" value="MFS_trans_sf"/>
</dbReference>
<dbReference type="AlphaFoldDB" id="A0A0J8VED7"/>
<dbReference type="PANTHER" id="PTHR43124">
    <property type="entry name" value="PURINE EFFLUX PUMP PBUE"/>
    <property type="match status" value="1"/>
</dbReference>
<keyword evidence="5 6" id="KW-0472">Membrane</keyword>
<accession>A0A0J8VED7</accession>
<organism evidence="7 8">
    <name type="scientific">Photobacterium swingsii</name>
    <dbReference type="NCBI Taxonomy" id="680026"/>
    <lineage>
        <taxon>Bacteria</taxon>
        <taxon>Pseudomonadati</taxon>
        <taxon>Pseudomonadota</taxon>
        <taxon>Gammaproteobacteria</taxon>
        <taxon>Vibrionales</taxon>
        <taxon>Vibrionaceae</taxon>
        <taxon>Photobacterium</taxon>
    </lineage>
</organism>
<feature type="transmembrane region" description="Helical" evidence="6">
    <location>
        <begin position="308"/>
        <end position="329"/>
    </location>
</feature>
<name>A0A0J8VED7_9GAMM</name>
<dbReference type="SUPFAM" id="SSF103473">
    <property type="entry name" value="MFS general substrate transporter"/>
    <property type="match status" value="1"/>
</dbReference>
<keyword evidence="4 6" id="KW-1133">Transmembrane helix</keyword>
<keyword evidence="3 6" id="KW-0812">Transmembrane</keyword>
<evidence type="ECO:0000256" key="6">
    <source>
        <dbReference type="SAM" id="Phobius"/>
    </source>
</evidence>
<dbReference type="EMBL" id="PYLZ01000008">
    <property type="protein sequence ID" value="PSW23380.1"/>
    <property type="molecule type" value="Genomic_DNA"/>
</dbReference>
<dbReference type="GO" id="GO:0022857">
    <property type="term" value="F:transmembrane transporter activity"/>
    <property type="evidence" value="ECO:0007669"/>
    <property type="project" value="InterPro"/>
</dbReference>
<feature type="transmembrane region" description="Helical" evidence="6">
    <location>
        <begin position="221"/>
        <end position="242"/>
    </location>
</feature>
<feature type="transmembrane region" description="Helical" evidence="6">
    <location>
        <begin position="254"/>
        <end position="274"/>
    </location>
</feature>
<feature type="transmembrane region" description="Helical" evidence="6">
    <location>
        <begin position="12"/>
        <end position="38"/>
    </location>
</feature>
<sequence>MKILLNRLKVSDISLILCCFSLHFLIAVDMLIIVPFSASIALDTGTSSAQAGYLTSAYALAAAAICLRVKGAKSAHKELIRLIALLVGITLTTLLTPVLNDFGLILLARAITGVFGGALAVINLNFMLLATSKQSKRKNTAVLLSAFPLALALGVPLLLSATSATNWQLGFQLLGGGFICLLILFSLYHHYQDSAGAESTASLAPALSTSEPPATHKALRFALLIITSAVVSTFIVSTQYPVMLITTLNIPDSLLSWCYTVSGIGSFLAIQAYARVSLQNRSISHVITLLSIAMLVAIHLGFSTLEVVYAAITFIVFVIASSARTLIITTELISSLTVNDRVKMIGLQGAVQHFSVGLGSTISSTLITLGSDLSPDFTQVITVATALIMLTPILWWRNSGKETHSSDKPQSANSK</sequence>
<dbReference type="STRING" id="680026.AB733_07775"/>
<evidence type="ECO:0000256" key="2">
    <source>
        <dbReference type="ARBA" id="ARBA00022475"/>
    </source>
</evidence>
<feature type="transmembrane region" description="Helical" evidence="6">
    <location>
        <begin position="141"/>
        <end position="161"/>
    </location>
</feature>
<dbReference type="RefSeq" id="WP_048898250.1">
    <property type="nucleotide sequence ID" value="NZ_AP024852.1"/>
</dbReference>
<evidence type="ECO:0000313" key="7">
    <source>
        <dbReference type="EMBL" id="PSW23380.1"/>
    </source>
</evidence>
<feature type="transmembrane region" description="Helical" evidence="6">
    <location>
        <begin position="167"/>
        <end position="188"/>
    </location>
</feature>
<dbReference type="Pfam" id="PF07690">
    <property type="entry name" value="MFS_1"/>
    <property type="match status" value="1"/>
</dbReference>
<feature type="transmembrane region" description="Helical" evidence="6">
    <location>
        <begin position="79"/>
        <end position="99"/>
    </location>
</feature>
<dbReference type="GO" id="GO:0005886">
    <property type="term" value="C:plasma membrane"/>
    <property type="evidence" value="ECO:0007669"/>
    <property type="project" value="UniProtKB-SubCell"/>
</dbReference>
<feature type="transmembrane region" description="Helical" evidence="6">
    <location>
        <begin position="350"/>
        <end position="371"/>
    </location>
</feature>
<reference evidence="7 8" key="1">
    <citation type="submission" date="2018-01" db="EMBL/GenBank/DDBJ databases">
        <title>Whole genome sequencing of Histamine producing bacteria.</title>
        <authorList>
            <person name="Butler K."/>
        </authorList>
    </citation>
    <scope>NUCLEOTIDE SEQUENCE [LARGE SCALE GENOMIC DNA]</scope>
    <source>
        <strain evidence="7 8">DSM 24669</strain>
    </source>
</reference>
<dbReference type="PANTHER" id="PTHR43124:SF3">
    <property type="entry name" value="CHLORAMPHENICOL EFFLUX PUMP RV0191"/>
    <property type="match status" value="1"/>
</dbReference>
<evidence type="ECO:0000256" key="4">
    <source>
        <dbReference type="ARBA" id="ARBA00022989"/>
    </source>
</evidence>
<proteinExistence type="predicted"/>